<evidence type="ECO:0008006" key="4">
    <source>
        <dbReference type="Google" id="ProtNLM"/>
    </source>
</evidence>
<proteinExistence type="predicted"/>
<dbReference type="InterPro" id="IPR051135">
    <property type="entry name" value="Gal/GlcNAc/GalNAc_ST"/>
</dbReference>
<dbReference type="GO" id="GO:0006044">
    <property type="term" value="P:N-acetylglucosamine metabolic process"/>
    <property type="evidence" value="ECO:0007669"/>
    <property type="project" value="TreeGrafter"/>
</dbReference>
<dbReference type="EMBL" id="AMQN01011746">
    <property type="status" value="NOT_ANNOTATED_CDS"/>
    <property type="molecule type" value="Genomic_DNA"/>
</dbReference>
<gene>
    <name evidence="1" type="ORF">CAPTEDRAFT_200452</name>
</gene>
<sequence>MKFHIRGACLILGILAFCAFTPIVDILQSFLSEDLADEYSQHGVVREDSFGMSDYSYLGPGSWNESDYHLDQTPSTKVLLMAYMRGGSSLLGEVFNQDPDVFYWYEPLTQFYSSLYGVPPTKNYKTVVYKQAKYDKGFRYLQPWEKQALANYINDMFSCNLVDLPPEVFGNPRFMRHPRATQQFYECYLSHSSFNNRGKPVKAENIKDFTFKDFLWDNTCKETSEVSQFCGKDGAGIEPRCQTIFKAVANWNSSVGPVAFLKSISQETGLPQSILDHDLDHFLAHQVCQERIHGIIKDCVLKTNLLATCHNSPVQVAKVLRVKMTNIPAVLEAVPDIKIIHYVRDPRAIAYSQAVKKKKGDGKPGNFVVLAKAICDEMSRDLFKRSEAQKINPDAFLQVKYEDLVKDPKATVDVMYAHIGRKTSHSALNWVFEATHSEDSETRFGTKRKNALEVTEAWREEVDPAAAREVAQFDLCRSVLRKLAYKV</sequence>
<dbReference type="Proteomes" id="UP000014760">
    <property type="component" value="Unassembled WGS sequence"/>
</dbReference>
<dbReference type="OMA" id="CKTLCTR"/>
<evidence type="ECO:0000313" key="3">
    <source>
        <dbReference type="Proteomes" id="UP000014760"/>
    </source>
</evidence>
<protein>
    <recommendedName>
        <fullName evidence="4">Sulfotransferase domain-containing protein</fullName>
    </recommendedName>
</protein>
<dbReference type="PANTHER" id="PTHR10704">
    <property type="entry name" value="CARBOHYDRATE SULFOTRANSFERASE"/>
    <property type="match status" value="1"/>
</dbReference>
<evidence type="ECO:0000313" key="1">
    <source>
        <dbReference type="EMBL" id="ELT95586.1"/>
    </source>
</evidence>
<dbReference type="Pfam" id="PF13469">
    <property type="entry name" value="Sulfotransfer_3"/>
    <property type="match status" value="1"/>
</dbReference>
<dbReference type="EnsemblMetazoa" id="CapteT200452">
    <property type="protein sequence ID" value="CapteP200452"/>
    <property type="gene ID" value="CapteG200452"/>
</dbReference>
<reference evidence="2" key="3">
    <citation type="submission" date="2015-06" db="UniProtKB">
        <authorList>
            <consortium name="EnsemblMetazoa"/>
        </authorList>
    </citation>
    <scope>IDENTIFICATION</scope>
</reference>
<dbReference type="GO" id="GO:0006790">
    <property type="term" value="P:sulfur compound metabolic process"/>
    <property type="evidence" value="ECO:0007669"/>
    <property type="project" value="TreeGrafter"/>
</dbReference>
<dbReference type="SUPFAM" id="SSF52540">
    <property type="entry name" value="P-loop containing nucleoside triphosphate hydrolases"/>
    <property type="match status" value="2"/>
</dbReference>
<name>R7TVT8_CAPTE</name>
<accession>R7TVT8</accession>
<dbReference type="AlphaFoldDB" id="R7TVT8"/>
<dbReference type="GO" id="GO:0001517">
    <property type="term" value="F:N-acetylglucosamine 6-O-sulfotransferase activity"/>
    <property type="evidence" value="ECO:0007669"/>
    <property type="project" value="TreeGrafter"/>
</dbReference>
<evidence type="ECO:0000313" key="2">
    <source>
        <dbReference type="EnsemblMetazoa" id="CapteP200452"/>
    </source>
</evidence>
<organism evidence="1">
    <name type="scientific">Capitella teleta</name>
    <name type="common">Polychaete worm</name>
    <dbReference type="NCBI Taxonomy" id="283909"/>
    <lineage>
        <taxon>Eukaryota</taxon>
        <taxon>Metazoa</taxon>
        <taxon>Spiralia</taxon>
        <taxon>Lophotrochozoa</taxon>
        <taxon>Annelida</taxon>
        <taxon>Polychaeta</taxon>
        <taxon>Sedentaria</taxon>
        <taxon>Scolecida</taxon>
        <taxon>Capitellidae</taxon>
        <taxon>Capitella</taxon>
    </lineage>
</organism>
<keyword evidence="3" id="KW-1185">Reference proteome</keyword>
<dbReference type="PANTHER" id="PTHR10704:SF44">
    <property type="entry name" value="LD35051P-RELATED"/>
    <property type="match status" value="1"/>
</dbReference>
<dbReference type="HOGENOM" id="CLU_028381_2_1_1"/>
<reference evidence="1 3" key="2">
    <citation type="journal article" date="2013" name="Nature">
        <title>Insights into bilaterian evolution from three spiralian genomes.</title>
        <authorList>
            <person name="Simakov O."/>
            <person name="Marletaz F."/>
            <person name="Cho S.J."/>
            <person name="Edsinger-Gonzales E."/>
            <person name="Havlak P."/>
            <person name="Hellsten U."/>
            <person name="Kuo D.H."/>
            <person name="Larsson T."/>
            <person name="Lv J."/>
            <person name="Arendt D."/>
            <person name="Savage R."/>
            <person name="Osoegawa K."/>
            <person name="de Jong P."/>
            <person name="Grimwood J."/>
            <person name="Chapman J.A."/>
            <person name="Shapiro H."/>
            <person name="Aerts A."/>
            <person name="Otillar R.P."/>
            <person name="Terry A.Y."/>
            <person name="Boore J.L."/>
            <person name="Grigoriev I.V."/>
            <person name="Lindberg D.R."/>
            <person name="Seaver E.C."/>
            <person name="Weisblat D.A."/>
            <person name="Putnam N.H."/>
            <person name="Rokhsar D.S."/>
        </authorList>
    </citation>
    <scope>NUCLEOTIDE SEQUENCE</scope>
    <source>
        <strain evidence="1 3">I ESC-2004</strain>
    </source>
</reference>
<reference evidence="3" key="1">
    <citation type="submission" date="2012-12" db="EMBL/GenBank/DDBJ databases">
        <authorList>
            <person name="Hellsten U."/>
            <person name="Grimwood J."/>
            <person name="Chapman J.A."/>
            <person name="Shapiro H."/>
            <person name="Aerts A."/>
            <person name="Otillar R.P."/>
            <person name="Terry A.Y."/>
            <person name="Boore J.L."/>
            <person name="Simakov O."/>
            <person name="Marletaz F."/>
            <person name="Cho S.-J."/>
            <person name="Edsinger-Gonzales E."/>
            <person name="Havlak P."/>
            <person name="Kuo D.-H."/>
            <person name="Larsson T."/>
            <person name="Lv J."/>
            <person name="Arendt D."/>
            <person name="Savage R."/>
            <person name="Osoegawa K."/>
            <person name="de Jong P."/>
            <person name="Lindberg D.R."/>
            <person name="Seaver E.C."/>
            <person name="Weisblat D.A."/>
            <person name="Putnam N.H."/>
            <person name="Grigoriev I.V."/>
            <person name="Rokhsar D.S."/>
        </authorList>
    </citation>
    <scope>NUCLEOTIDE SEQUENCE</scope>
    <source>
        <strain evidence="3">I ESC-2004</strain>
    </source>
</reference>
<dbReference type="EMBL" id="KB309073">
    <property type="protein sequence ID" value="ELT95586.1"/>
    <property type="molecule type" value="Genomic_DNA"/>
</dbReference>
<dbReference type="OrthoDB" id="6138663at2759"/>
<dbReference type="InterPro" id="IPR027417">
    <property type="entry name" value="P-loop_NTPase"/>
</dbReference>
<dbReference type="Gene3D" id="3.40.50.300">
    <property type="entry name" value="P-loop containing nucleotide triphosphate hydrolases"/>
    <property type="match status" value="1"/>
</dbReference>